<evidence type="ECO:0000256" key="5">
    <source>
        <dbReference type="ARBA" id="ARBA00047899"/>
    </source>
</evidence>
<feature type="domain" description="Wall-associated receptor kinase C-terminal" evidence="8">
    <location>
        <begin position="219"/>
        <end position="247"/>
    </location>
</feature>
<dbReference type="InterPro" id="IPR032872">
    <property type="entry name" value="WAK_assoc_C"/>
</dbReference>
<dbReference type="GO" id="GO:0016020">
    <property type="term" value="C:membrane"/>
    <property type="evidence" value="ECO:0007669"/>
    <property type="project" value="UniProtKB-SubCell"/>
</dbReference>
<evidence type="ECO:0000259" key="8">
    <source>
        <dbReference type="Pfam" id="PF14380"/>
    </source>
</evidence>
<sequence>MIKTTAAVEPACKTHCGPLEIKYPFGTGHGCGSPRFHPYVTCSSAAGSGGEGELRLTTHTGSYQITSISYSDSVLTVAPPCMSNCTSMQPSPANFGLDWAGPFQLGPSTFILLACSPETYSITVKGNPICDPSSLYLCADIYTCPGVVALGLPLFPPTNTCCVYSPVNLGPEDELDLEALGCEGYSSVVALGDFPTDPARWRYGVALKYTLGGLDGYDVAPSCRGCEQSGGVCGYAPPRNSFVCVCGKYGNTTTDCYSYNWIYTSSS</sequence>
<dbReference type="InterPro" id="IPR025287">
    <property type="entry name" value="WAK_GUB"/>
</dbReference>
<dbReference type="EMBL" id="KI632147">
    <property type="protein sequence ID" value="EYU23967.1"/>
    <property type="molecule type" value="Genomic_DNA"/>
</dbReference>
<gene>
    <name evidence="9" type="ORF">MIMGU_mgv1a024985mg</name>
</gene>
<accession>A0A022Q5P5</accession>
<dbReference type="Pfam" id="PF14380">
    <property type="entry name" value="WAK_assoc"/>
    <property type="match status" value="1"/>
</dbReference>
<dbReference type="GO" id="GO:0030247">
    <property type="term" value="F:polysaccharide binding"/>
    <property type="evidence" value="ECO:0007669"/>
    <property type="project" value="InterPro"/>
</dbReference>
<dbReference type="Pfam" id="PF13947">
    <property type="entry name" value="GUB_WAK_bind"/>
    <property type="match status" value="1"/>
</dbReference>
<evidence type="ECO:0000256" key="6">
    <source>
        <dbReference type="ARBA" id="ARBA00048679"/>
    </source>
</evidence>
<dbReference type="STRING" id="4155.A0A022Q5P5"/>
<comment type="catalytic activity">
    <reaction evidence="5">
        <text>L-threonyl-[protein] + ATP = O-phospho-L-threonyl-[protein] + ADP + H(+)</text>
        <dbReference type="Rhea" id="RHEA:46608"/>
        <dbReference type="Rhea" id="RHEA-COMP:11060"/>
        <dbReference type="Rhea" id="RHEA-COMP:11605"/>
        <dbReference type="ChEBI" id="CHEBI:15378"/>
        <dbReference type="ChEBI" id="CHEBI:30013"/>
        <dbReference type="ChEBI" id="CHEBI:30616"/>
        <dbReference type="ChEBI" id="CHEBI:61977"/>
        <dbReference type="ChEBI" id="CHEBI:456216"/>
        <dbReference type="EC" id="2.7.11.1"/>
    </reaction>
</comment>
<protein>
    <recommendedName>
        <fullName evidence="2">non-specific serine/threonine protein kinase</fullName>
        <ecNumber evidence="2">2.7.11.1</ecNumber>
    </recommendedName>
</protein>
<dbReference type="AlphaFoldDB" id="A0A022Q5P5"/>
<evidence type="ECO:0000256" key="2">
    <source>
        <dbReference type="ARBA" id="ARBA00012513"/>
    </source>
</evidence>
<comment type="subcellular location">
    <subcellularLocation>
        <location evidence="1">Membrane</location>
        <topology evidence="1">Single-pass membrane protein</topology>
    </subcellularLocation>
</comment>
<dbReference type="PANTHER" id="PTHR33355">
    <property type="entry name" value="WALL-ASSOCIATED RECEPTOR KINASE CARBOXY-TERMINAL PROTEIN-RELATED"/>
    <property type="match status" value="1"/>
</dbReference>
<dbReference type="PANTHER" id="PTHR33355:SF1">
    <property type="entry name" value="WALL-ASSOCIATED RECEPTOR KINASE-LIKE 15"/>
    <property type="match status" value="1"/>
</dbReference>
<keyword evidence="4" id="KW-0325">Glycoprotein</keyword>
<evidence type="ECO:0000259" key="7">
    <source>
        <dbReference type="Pfam" id="PF13947"/>
    </source>
</evidence>
<dbReference type="eggNOG" id="ENOG502RKM6">
    <property type="taxonomic scope" value="Eukaryota"/>
</dbReference>
<reference evidence="9 10" key="1">
    <citation type="journal article" date="2013" name="Proc. Natl. Acad. Sci. U.S.A.">
        <title>Fine-scale variation in meiotic recombination in Mimulus inferred from population shotgun sequencing.</title>
        <authorList>
            <person name="Hellsten U."/>
            <person name="Wright K.M."/>
            <person name="Jenkins J."/>
            <person name="Shu S."/>
            <person name="Yuan Y."/>
            <person name="Wessler S.R."/>
            <person name="Schmutz J."/>
            <person name="Willis J.H."/>
            <person name="Rokhsar D.S."/>
        </authorList>
    </citation>
    <scope>NUCLEOTIDE SEQUENCE [LARGE SCALE GENOMIC DNA]</scope>
    <source>
        <strain evidence="10">cv. DUN x IM62</strain>
    </source>
</reference>
<evidence type="ECO:0000256" key="4">
    <source>
        <dbReference type="ARBA" id="ARBA00023180"/>
    </source>
</evidence>
<comment type="catalytic activity">
    <reaction evidence="6">
        <text>L-seryl-[protein] + ATP = O-phospho-L-seryl-[protein] + ADP + H(+)</text>
        <dbReference type="Rhea" id="RHEA:17989"/>
        <dbReference type="Rhea" id="RHEA-COMP:9863"/>
        <dbReference type="Rhea" id="RHEA-COMP:11604"/>
        <dbReference type="ChEBI" id="CHEBI:15378"/>
        <dbReference type="ChEBI" id="CHEBI:29999"/>
        <dbReference type="ChEBI" id="CHEBI:30616"/>
        <dbReference type="ChEBI" id="CHEBI:83421"/>
        <dbReference type="ChEBI" id="CHEBI:456216"/>
        <dbReference type="EC" id="2.7.11.1"/>
    </reaction>
</comment>
<organism evidence="9 10">
    <name type="scientific">Erythranthe guttata</name>
    <name type="common">Yellow monkey flower</name>
    <name type="synonym">Mimulus guttatus</name>
    <dbReference type="NCBI Taxonomy" id="4155"/>
    <lineage>
        <taxon>Eukaryota</taxon>
        <taxon>Viridiplantae</taxon>
        <taxon>Streptophyta</taxon>
        <taxon>Embryophyta</taxon>
        <taxon>Tracheophyta</taxon>
        <taxon>Spermatophyta</taxon>
        <taxon>Magnoliopsida</taxon>
        <taxon>eudicotyledons</taxon>
        <taxon>Gunneridae</taxon>
        <taxon>Pentapetalae</taxon>
        <taxon>asterids</taxon>
        <taxon>lamiids</taxon>
        <taxon>Lamiales</taxon>
        <taxon>Phrymaceae</taxon>
        <taxon>Erythranthe</taxon>
    </lineage>
</organism>
<evidence type="ECO:0000313" key="9">
    <source>
        <dbReference type="EMBL" id="EYU23967.1"/>
    </source>
</evidence>
<dbReference type="GO" id="GO:0004674">
    <property type="term" value="F:protein serine/threonine kinase activity"/>
    <property type="evidence" value="ECO:0007669"/>
    <property type="project" value="UniProtKB-EC"/>
</dbReference>
<evidence type="ECO:0000313" key="10">
    <source>
        <dbReference type="Proteomes" id="UP000030748"/>
    </source>
</evidence>
<feature type="non-terminal residue" evidence="9">
    <location>
        <position position="267"/>
    </location>
</feature>
<feature type="domain" description="Wall-associated receptor kinase galacturonan-binding" evidence="7">
    <location>
        <begin position="12"/>
        <end position="78"/>
    </location>
</feature>
<evidence type="ECO:0000256" key="1">
    <source>
        <dbReference type="ARBA" id="ARBA00004167"/>
    </source>
</evidence>
<keyword evidence="10" id="KW-1185">Reference proteome</keyword>
<keyword evidence="3" id="KW-0732">Signal</keyword>
<proteinExistence type="predicted"/>
<dbReference type="Proteomes" id="UP000030748">
    <property type="component" value="Unassembled WGS sequence"/>
</dbReference>
<dbReference type="EC" id="2.7.11.1" evidence="2"/>
<name>A0A022Q5P5_ERYGU</name>
<evidence type="ECO:0000256" key="3">
    <source>
        <dbReference type="ARBA" id="ARBA00022729"/>
    </source>
</evidence>